<comment type="caution">
    <text evidence="2">The sequence shown here is derived from an EMBL/GenBank/DDBJ whole genome shotgun (WGS) entry which is preliminary data.</text>
</comment>
<evidence type="ECO:0000256" key="1">
    <source>
        <dbReference type="SAM" id="SignalP"/>
    </source>
</evidence>
<dbReference type="OrthoDB" id="8724542at2"/>
<evidence type="ECO:0000313" key="3">
    <source>
        <dbReference type="Proteomes" id="UP000309668"/>
    </source>
</evidence>
<evidence type="ECO:0000313" key="2">
    <source>
        <dbReference type="EMBL" id="TMM47311.1"/>
    </source>
</evidence>
<dbReference type="Gene3D" id="3.30.10.10">
    <property type="entry name" value="Trypsin Inhibitor V, subunit A"/>
    <property type="match status" value="1"/>
</dbReference>
<proteinExistence type="predicted"/>
<reference evidence="2 3" key="1">
    <citation type="submission" date="2019-05" db="EMBL/GenBank/DDBJ databases">
        <title>Erythrobacter marisflavi sp. nov., isolated from isolated from water of an estuary environment.</title>
        <authorList>
            <person name="Yoon J.-H."/>
        </authorList>
    </citation>
    <scope>NUCLEOTIDE SEQUENCE [LARGE SCALE GENOMIC DNA]</scope>
    <source>
        <strain evidence="2 3">KEM-5</strain>
    </source>
</reference>
<protein>
    <submittedName>
        <fullName evidence="2">Peptidase inhibitor I78</fullName>
    </submittedName>
</protein>
<keyword evidence="3" id="KW-1185">Reference proteome</keyword>
<organism evidence="2 3">
    <name type="scientific">Qipengyuania marisflavi</name>
    <dbReference type="NCBI Taxonomy" id="2486356"/>
    <lineage>
        <taxon>Bacteria</taxon>
        <taxon>Pseudomonadati</taxon>
        <taxon>Pseudomonadota</taxon>
        <taxon>Alphaproteobacteria</taxon>
        <taxon>Sphingomonadales</taxon>
        <taxon>Erythrobacteraceae</taxon>
        <taxon>Qipengyuania</taxon>
    </lineage>
</organism>
<dbReference type="RefSeq" id="WP_138618354.1">
    <property type="nucleotide sequence ID" value="NZ_VCAO01000004.1"/>
</dbReference>
<accession>A0A5S3P2Y0</accession>
<name>A0A5S3P2Y0_9SPHN</name>
<gene>
    <name evidence="2" type="ORF">FEV51_09590</name>
</gene>
<feature type="chain" id="PRO_5024286073" evidence="1">
    <location>
        <begin position="31"/>
        <end position="106"/>
    </location>
</feature>
<feature type="signal peptide" evidence="1">
    <location>
        <begin position="1"/>
        <end position="30"/>
    </location>
</feature>
<sequence>MRRPYCRPILPALALVLGPVLGLSACTTTAGEPLADGARPECRTDGTASFIGQPATSQTGAQIREITRASIFHWVAEGSAVTMDYRPERVRVEYDSAMKITRITCG</sequence>
<dbReference type="InterPro" id="IPR021719">
    <property type="entry name" value="Prot_inh_I78"/>
</dbReference>
<keyword evidence="1" id="KW-0732">Signal</keyword>
<dbReference type="Pfam" id="PF11720">
    <property type="entry name" value="Inhibitor_I78"/>
    <property type="match status" value="1"/>
</dbReference>
<dbReference type="Proteomes" id="UP000309668">
    <property type="component" value="Unassembled WGS sequence"/>
</dbReference>
<dbReference type="EMBL" id="VCAO01000004">
    <property type="protein sequence ID" value="TMM47311.1"/>
    <property type="molecule type" value="Genomic_DNA"/>
</dbReference>
<dbReference type="PROSITE" id="PS51257">
    <property type="entry name" value="PROKAR_LIPOPROTEIN"/>
    <property type="match status" value="1"/>
</dbReference>
<dbReference type="AlphaFoldDB" id="A0A5S3P2Y0"/>